<dbReference type="PANTHER" id="PTHR35568">
    <property type="entry name" value="TRANSCRIPTIONAL REGULATOR DAUR"/>
    <property type="match status" value="1"/>
</dbReference>
<dbReference type="AlphaFoldDB" id="A0AA46AIJ3"/>
<sequence length="220" mass="24544">METINRKNLHPILKSMIPLVESIGKTFGKNCEVVLHEIGDSYKTIIAIHNGHVTGRSVESPMVNEGLESVRNKGNHADHILNYQNKSSNGKTLKSSTMLVRDEQDHVIGCLCINLDISEFMIARKVLEEVTWIESPEDPLAVDPSSSNVNDVLNHLLTETLEISGKPVAYMNKEEKVAIVRKLDEQGAFLIKGAIDSVAKVLCVSRYTIYNYLDEIRVDS</sequence>
<dbReference type="Pfam" id="PF13309">
    <property type="entry name" value="HTH_22"/>
    <property type="match status" value="1"/>
</dbReference>
<evidence type="ECO:0000259" key="1">
    <source>
        <dbReference type="Pfam" id="PF08348"/>
    </source>
</evidence>
<dbReference type="Proteomes" id="UP001158066">
    <property type="component" value="Unassembled WGS sequence"/>
</dbReference>
<accession>A0AA46AIJ3</accession>
<evidence type="ECO:0000259" key="2">
    <source>
        <dbReference type="Pfam" id="PF13309"/>
    </source>
</evidence>
<dbReference type="EMBL" id="FXUF01000003">
    <property type="protein sequence ID" value="SMP49555.1"/>
    <property type="molecule type" value="Genomic_DNA"/>
</dbReference>
<dbReference type="GO" id="GO:0003677">
    <property type="term" value="F:DNA binding"/>
    <property type="evidence" value="ECO:0007669"/>
    <property type="project" value="UniProtKB-KW"/>
</dbReference>
<reference evidence="3" key="1">
    <citation type="submission" date="2017-05" db="EMBL/GenBank/DDBJ databases">
        <authorList>
            <person name="Varghese N."/>
            <person name="Submissions S."/>
        </authorList>
    </citation>
    <scope>NUCLEOTIDE SEQUENCE</scope>
    <source>
        <strain evidence="3">Su22</strain>
    </source>
</reference>
<evidence type="ECO:0000313" key="4">
    <source>
        <dbReference type="Proteomes" id="UP001158066"/>
    </source>
</evidence>
<dbReference type="InterPro" id="IPR039445">
    <property type="entry name" value="DauR-like_HTH"/>
</dbReference>
<comment type="caution">
    <text evidence="3">The sequence shown here is derived from an EMBL/GenBank/DDBJ whole genome shotgun (WGS) entry which is preliminary data.</text>
</comment>
<feature type="domain" description="Transcriptional regulator DauR-like HTH" evidence="2">
    <location>
        <begin position="153"/>
        <end position="214"/>
    </location>
</feature>
<protein>
    <submittedName>
        <fullName evidence="3">Predicted transcriptional regulator YheO, contains PAS and DNA-binding HTH domains</fullName>
    </submittedName>
</protein>
<gene>
    <name evidence="3" type="ORF">SAMN06296020_103355</name>
</gene>
<dbReference type="RefSeq" id="WP_283408611.1">
    <property type="nucleotide sequence ID" value="NZ_FXUF01000003.1"/>
</dbReference>
<organism evidence="3 4">
    <name type="scientific">Anoxynatronum buryatiense</name>
    <dbReference type="NCBI Taxonomy" id="489973"/>
    <lineage>
        <taxon>Bacteria</taxon>
        <taxon>Bacillati</taxon>
        <taxon>Bacillota</taxon>
        <taxon>Clostridia</taxon>
        <taxon>Eubacteriales</taxon>
        <taxon>Clostridiaceae</taxon>
        <taxon>Anoxynatronum</taxon>
    </lineage>
</organism>
<evidence type="ECO:0000313" key="3">
    <source>
        <dbReference type="EMBL" id="SMP49555.1"/>
    </source>
</evidence>
<dbReference type="PANTHER" id="PTHR35568:SF1">
    <property type="entry name" value="TRANSCRIPTIONAL REGULATOR DAUR"/>
    <property type="match status" value="1"/>
</dbReference>
<dbReference type="InterPro" id="IPR039446">
    <property type="entry name" value="DauR-like"/>
</dbReference>
<name>A0AA46AIJ3_9CLOT</name>
<dbReference type="InterPro" id="IPR013559">
    <property type="entry name" value="YheO"/>
</dbReference>
<keyword evidence="3" id="KW-0238">DNA-binding</keyword>
<proteinExistence type="predicted"/>
<feature type="domain" description="YheO-like" evidence="1">
    <location>
        <begin position="13"/>
        <end position="125"/>
    </location>
</feature>
<dbReference type="Pfam" id="PF08348">
    <property type="entry name" value="PAS_6"/>
    <property type="match status" value="1"/>
</dbReference>
<keyword evidence="4" id="KW-1185">Reference proteome</keyword>